<evidence type="ECO:0000256" key="3">
    <source>
        <dbReference type="ARBA" id="ARBA00070757"/>
    </source>
</evidence>
<dbReference type="AlphaFoldDB" id="A0A0U5L1Z6"/>
<dbReference type="GO" id="GO:0015628">
    <property type="term" value="P:protein secretion by the type II secretion system"/>
    <property type="evidence" value="ECO:0007669"/>
    <property type="project" value="TreeGrafter"/>
</dbReference>
<dbReference type="PATRIC" id="fig|1619313.3.peg.1019"/>
<keyword evidence="1 4" id="KW-0732">Signal</keyword>
<proteinExistence type="predicted"/>
<dbReference type="SUPFAM" id="SSF47781">
    <property type="entry name" value="RuvA domain 2-like"/>
    <property type="match status" value="1"/>
</dbReference>
<dbReference type="PANTHER" id="PTHR21180">
    <property type="entry name" value="ENDONUCLEASE/EXONUCLEASE/PHOSPHATASE FAMILY DOMAIN-CONTAINING PROTEIN 1"/>
    <property type="match status" value="1"/>
</dbReference>
<accession>A0A0U5L1Z6</accession>
<reference evidence="7" key="1">
    <citation type="submission" date="2015-11" db="EMBL/GenBank/DDBJ databases">
        <authorList>
            <person name="Blom J."/>
        </authorList>
    </citation>
    <scope>NUCLEOTIDE SEQUENCE [LARGE SCALE GENOMIC DNA]</scope>
</reference>
<feature type="domain" description="Helix-hairpin-helix DNA-binding motif class 1" evidence="5">
    <location>
        <begin position="50"/>
        <end position="69"/>
    </location>
</feature>
<evidence type="ECO:0000313" key="7">
    <source>
        <dbReference type="Proteomes" id="UP000059419"/>
    </source>
</evidence>
<dbReference type="InterPro" id="IPR003583">
    <property type="entry name" value="Hlx-hairpin-Hlx_DNA-bd_motif"/>
</dbReference>
<dbReference type="NCBIfam" id="TIGR00426">
    <property type="entry name" value="competence protein ComEA helix-hairpin-helix repeat region"/>
    <property type="match status" value="1"/>
</dbReference>
<dbReference type="InterPro" id="IPR010994">
    <property type="entry name" value="RuvA_2-like"/>
</dbReference>
<protein>
    <recommendedName>
        <fullName evidence="3">Uncharacterized protein YbaV</fullName>
    </recommendedName>
</protein>
<dbReference type="Pfam" id="PF12836">
    <property type="entry name" value="HHH_3"/>
    <property type="match status" value="1"/>
</dbReference>
<feature type="chain" id="PRO_5006861012" description="Uncharacterized protein YbaV" evidence="4">
    <location>
        <begin position="26"/>
        <end position="102"/>
    </location>
</feature>
<dbReference type="EMBL" id="LN907827">
    <property type="protein sequence ID" value="CUU23216.1"/>
    <property type="molecule type" value="Genomic_DNA"/>
</dbReference>
<name>A0A0U5L1Z6_9GAMM</name>
<dbReference type="InterPro" id="IPR051675">
    <property type="entry name" value="Endo/Exo/Phosphatase_dom_1"/>
</dbReference>
<keyword evidence="2" id="KW-0677">Repeat</keyword>
<sequence>MSHHFVKAITLSVFLLAGTAHSLHAAEAKTDVAVAESAATVSINGASAEELASAMNGVGLKKAQAIVSYRDQYGPFTEIEQLKEVPGIGSALVERNVMRLKL</sequence>
<dbReference type="RefSeq" id="WP_067428437.1">
    <property type="nucleotide sequence ID" value="NZ_LN907827.1"/>
</dbReference>
<keyword evidence="7" id="KW-1185">Reference proteome</keyword>
<dbReference type="Gene3D" id="1.10.150.280">
    <property type="entry name" value="AF1531-like domain"/>
    <property type="match status" value="1"/>
</dbReference>
<dbReference type="InterPro" id="IPR004509">
    <property type="entry name" value="Competence_ComEA_HhH"/>
</dbReference>
<gene>
    <name evidence="6" type="ORF">EM595_0980</name>
</gene>
<evidence type="ECO:0000259" key="5">
    <source>
        <dbReference type="SMART" id="SM00278"/>
    </source>
</evidence>
<feature type="signal peptide" evidence="4">
    <location>
        <begin position="1"/>
        <end position="25"/>
    </location>
</feature>
<evidence type="ECO:0000256" key="1">
    <source>
        <dbReference type="ARBA" id="ARBA00022729"/>
    </source>
</evidence>
<dbReference type="OrthoDB" id="7510573at2"/>
<dbReference type="GO" id="GO:0015627">
    <property type="term" value="C:type II protein secretion system complex"/>
    <property type="evidence" value="ECO:0007669"/>
    <property type="project" value="TreeGrafter"/>
</dbReference>
<evidence type="ECO:0000256" key="2">
    <source>
        <dbReference type="ARBA" id="ARBA00022737"/>
    </source>
</evidence>
<dbReference type="Proteomes" id="UP000059419">
    <property type="component" value="Chromosome 1"/>
</dbReference>
<feature type="domain" description="Helix-hairpin-helix DNA-binding motif class 1" evidence="5">
    <location>
        <begin position="80"/>
        <end position="99"/>
    </location>
</feature>
<dbReference type="STRING" id="1619313.EM595_0980"/>
<organism evidence="6 7">
    <name type="scientific">Duffyella gerundensis</name>
    <dbReference type="NCBI Taxonomy" id="1619313"/>
    <lineage>
        <taxon>Bacteria</taxon>
        <taxon>Pseudomonadati</taxon>
        <taxon>Pseudomonadota</taxon>
        <taxon>Gammaproteobacteria</taxon>
        <taxon>Enterobacterales</taxon>
        <taxon>Erwiniaceae</taxon>
        <taxon>Duffyella</taxon>
    </lineage>
</organism>
<dbReference type="GO" id="GO:0006281">
    <property type="term" value="P:DNA repair"/>
    <property type="evidence" value="ECO:0007669"/>
    <property type="project" value="InterPro"/>
</dbReference>
<dbReference type="KEGG" id="ege:EM595_0980"/>
<dbReference type="GO" id="GO:0003677">
    <property type="term" value="F:DNA binding"/>
    <property type="evidence" value="ECO:0007669"/>
    <property type="project" value="InterPro"/>
</dbReference>
<evidence type="ECO:0000313" key="6">
    <source>
        <dbReference type="EMBL" id="CUU23216.1"/>
    </source>
</evidence>
<dbReference type="PANTHER" id="PTHR21180:SF32">
    <property type="entry name" value="ENDONUCLEASE_EXONUCLEASE_PHOSPHATASE FAMILY DOMAIN-CONTAINING PROTEIN 1"/>
    <property type="match status" value="1"/>
</dbReference>
<dbReference type="FunFam" id="1.10.150.280:FF:000001">
    <property type="entry name" value="Competence protein ComEA helix-hairpin-helix repeat region"/>
    <property type="match status" value="1"/>
</dbReference>
<dbReference type="SMART" id="SM00278">
    <property type="entry name" value="HhH1"/>
    <property type="match status" value="2"/>
</dbReference>
<evidence type="ECO:0000256" key="4">
    <source>
        <dbReference type="SAM" id="SignalP"/>
    </source>
</evidence>